<feature type="region of interest" description="Disordered" evidence="1">
    <location>
        <begin position="37"/>
        <end position="58"/>
    </location>
</feature>
<name>A0ABZ2LWV8_9BACT</name>
<dbReference type="EMBL" id="CP089984">
    <property type="protein sequence ID" value="WXB15411.1"/>
    <property type="molecule type" value="Genomic_DNA"/>
</dbReference>
<gene>
    <name evidence="2" type="ORF">LZC94_47270</name>
</gene>
<dbReference type="Proteomes" id="UP001370348">
    <property type="component" value="Chromosome"/>
</dbReference>
<dbReference type="RefSeq" id="WP_394825037.1">
    <property type="nucleotide sequence ID" value="NZ_CP089984.1"/>
</dbReference>
<organism evidence="2 3">
    <name type="scientific">Pendulispora albinea</name>
    <dbReference type="NCBI Taxonomy" id="2741071"/>
    <lineage>
        <taxon>Bacteria</taxon>
        <taxon>Pseudomonadati</taxon>
        <taxon>Myxococcota</taxon>
        <taxon>Myxococcia</taxon>
        <taxon>Myxococcales</taxon>
        <taxon>Sorangiineae</taxon>
        <taxon>Pendulisporaceae</taxon>
        <taxon>Pendulispora</taxon>
    </lineage>
</organism>
<protein>
    <submittedName>
        <fullName evidence="2">Uncharacterized protein</fullName>
    </submittedName>
</protein>
<keyword evidence="3" id="KW-1185">Reference proteome</keyword>
<accession>A0ABZ2LWV8</accession>
<evidence type="ECO:0000256" key="1">
    <source>
        <dbReference type="SAM" id="MobiDB-lite"/>
    </source>
</evidence>
<reference evidence="2 3" key="1">
    <citation type="submission" date="2021-12" db="EMBL/GenBank/DDBJ databases">
        <title>Discovery of the Pendulisporaceae a myxobacterial family with distinct sporulation behavior and unique specialized metabolism.</title>
        <authorList>
            <person name="Garcia R."/>
            <person name="Popoff A."/>
            <person name="Bader C.D."/>
            <person name="Loehr J."/>
            <person name="Walesch S."/>
            <person name="Walt C."/>
            <person name="Boldt J."/>
            <person name="Bunk B."/>
            <person name="Haeckl F.J.F.P.J."/>
            <person name="Gunesch A.P."/>
            <person name="Birkelbach J."/>
            <person name="Nuebel U."/>
            <person name="Pietschmann T."/>
            <person name="Bach T."/>
            <person name="Mueller R."/>
        </authorList>
    </citation>
    <scope>NUCLEOTIDE SEQUENCE [LARGE SCALE GENOMIC DNA]</scope>
    <source>
        <strain evidence="2 3">MSr11954</strain>
    </source>
</reference>
<proteinExistence type="predicted"/>
<sequence length="80" mass="9109">MSADWHEKVAFMREHGVDEARWNELGDRLVYAKLGELPAEPEPEAEPTRARKSKKAEPVDPIVERRRMILGAVSSLREIG</sequence>
<evidence type="ECO:0000313" key="2">
    <source>
        <dbReference type="EMBL" id="WXB15411.1"/>
    </source>
</evidence>
<evidence type="ECO:0000313" key="3">
    <source>
        <dbReference type="Proteomes" id="UP001370348"/>
    </source>
</evidence>